<gene>
    <name evidence="1" type="ORF">E2C01_091794</name>
</gene>
<protein>
    <submittedName>
        <fullName evidence="1">Uncharacterized protein</fullName>
    </submittedName>
</protein>
<proteinExistence type="predicted"/>
<dbReference type="Proteomes" id="UP000324222">
    <property type="component" value="Unassembled WGS sequence"/>
</dbReference>
<evidence type="ECO:0000313" key="1">
    <source>
        <dbReference type="EMBL" id="MPC96531.1"/>
    </source>
</evidence>
<dbReference type="EMBL" id="VSRR010106326">
    <property type="protein sequence ID" value="MPC96531.1"/>
    <property type="molecule type" value="Genomic_DNA"/>
</dbReference>
<comment type="caution">
    <text evidence="1">The sequence shown here is derived from an EMBL/GenBank/DDBJ whole genome shotgun (WGS) entry which is preliminary data.</text>
</comment>
<organism evidence="1 2">
    <name type="scientific">Portunus trituberculatus</name>
    <name type="common">Swimming crab</name>
    <name type="synonym">Neptunus trituberculatus</name>
    <dbReference type="NCBI Taxonomy" id="210409"/>
    <lineage>
        <taxon>Eukaryota</taxon>
        <taxon>Metazoa</taxon>
        <taxon>Ecdysozoa</taxon>
        <taxon>Arthropoda</taxon>
        <taxon>Crustacea</taxon>
        <taxon>Multicrustacea</taxon>
        <taxon>Malacostraca</taxon>
        <taxon>Eumalacostraca</taxon>
        <taxon>Eucarida</taxon>
        <taxon>Decapoda</taxon>
        <taxon>Pleocyemata</taxon>
        <taxon>Brachyura</taxon>
        <taxon>Eubrachyura</taxon>
        <taxon>Portunoidea</taxon>
        <taxon>Portunidae</taxon>
        <taxon>Portuninae</taxon>
        <taxon>Portunus</taxon>
    </lineage>
</organism>
<dbReference type="AlphaFoldDB" id="A0A5B7JEW1"/>
<sequence>MPQSVMSGGAVGQGVCQGASLKTSPAVMDTPLTTSSSSKTVKRKLSVYVAD</sequence>
<accession>A0A5B7JEW1</accession>
<name>A0A5B7JEW1_PORTR</name>
<keyword evidence="2" id="KW-1185">Reference proteome</keyword>
<reference evidence="1 2" key="1">
    <citation type="submission" date="2019-05" db="EMBL/GenBank/DDBJ databases">
        <title>Another draft genome of Portunus trituberculatus and its Hox gene families provides insights of decapod evolution.</title>
        <authorList>
            <person name="Jeong J.-H."/>
            <person name="Song I."/>
            <person name="Kim S."/>
            <person name="Choi T."/>
            <person name="Kim D."/>
            <person name="Ryu S."/>
            <person name="Kim W."/>
        </authorList>
    </citation>
    <scope>NUCLEOTIDE SEQUENCE [LARGE SCALE GENOMIC DNA]</scope>
    <source>
        <tissue evidence="1">Muscle</tissue>
    </source>
</reference>
<evidence type="ECO:0000313" key="2">
    <source>
        <dbReference type="Proteomes" id="UP000324222"/>
    </source>
</evidence>